<protein>
    <submittedName>
        <fullName evidence="6">Serine/threonine protein kinase</fullName>
        <ecNumber evidence="6">2.7.11.1</ecNumber>
    </submittedName>
</protein>
<dbReference type="Pfam" id="PF07714">
    <property type="entry name" value="PK_Tyr_Ser-Thr"/>
    <property type="match status" value="1"/>
</dbReference>
<dbReference type="Gene3D" id="3.30.200.20">
    <property type="entry name" value="Phosphorylase Kinase, domain 1"/>
    <property type="match status" value="1"/>
</dbReference>
<dbReference type="EC" id="2.7.11.1" evidence="6"/>
<feature type="region of interest" description="Disordered" evidence="4">
    <location>
        <begin position="195"/>
        <end position="248"/>
    </location>
</feature>
<dbReference type="GO" id="GO:0004674">
    <property type="term" value="F:protein serine/threonine kinase activity"/>
    <property type="evidence" value="ECO:0007669"/>
    <property type="project" value="UniProtKB-KW"/>
</dbReference>
<dbReference type="AlphaFoldDB" id="A0A380PAH6"/>
<proteinExistence type="inferred from homology"/>
<feature type="region of interest" description="Disordered" evidence="4">
    <location>
        <begin position="679"/>
        <end position="734"/>
    </location>
</feature>
<feature type="compositionally biased region" description="Basic and acidic residues" evidence="4">
    <location>
        <begin position="326"/>
        <end position="351"/>
    </location>
</feature>
<dbReference type="InterPro" id="IPR051931">
    <property type="entry name" value="PAK3-like"/>
</dbReference>
<dbReference type="GO" id="GO:0005524">
    <property type="term" value="F:ATP binding"/>
    <property type="evidence" value="ECO:0007669"/>
    <property type="project" value="UniProtKB-KW"/>
</dbReference>
<dbReference type="PROSITE" id="PS50011">
    <property type="entry name" value="PROTEIN_KINASE_DOM"/>
    <property type="match status" value="1"/>
</dbReference>
<feature type="compositionally biased region" description="Low complexity" evidence="4">
    <location>
        <begin position="207"/>
        <end position="234"/>
    </location>
</feature>
<feature type="domain" description="Protein kinase" evidence="5">
    <location>
        <begin position="1"/>
        <end position="554"/>
    </location>
</feature>
<feature type="region of interest" description="Disordered" evidence="4">
    <location>
        <begin position="564"/>
        <end position="651"/>
    </location>
</feature>
<sequence length="883" mass="94454">MDEYAGRVLADRYRLPLPPAGSFELSETPAFDSYSGQEVLVRQVLLPEVVDAEVLDGQGGTHDYAEAAPPGARATRRPADPAVRRAMEAAQAAARIPDHPRLDQVFDVFAEDGSLWIVSEAVPARPLAALLAERPLTPYRAAEVAADVLTALRVLHAHGWVHRNITARTVLVCDDGRVMLTGLAAGAAEEALCGYDPVPAPEEEPEGTAGPEPRAEPVAGPRPALPAPAGTRPLAPEPEDRDALPPGTDARAARAGAIAAYRAGASRAAARLDEEQRRRLGAPPGPEPEPAPPAEEPEEWAPGRIADPYGVGAREEGRAWHGATPRPRDPAGGERDRDEERPRLPYQDHPEPYGTPRPAPEQRPGDPYALPPGLHPETLAPGDVEPSPYADHVVLPSPGNLPVAAVPYVPEQAAVELEKPAPASWDEVMAAPRAAGGPDTPLEAERARQARMTVVGAVTERWAPEQAGPVHDRWQLAAPVGPAADLWALGALLFRTVQGHAPYPEESVAELVQMVCAEPPAFAEECGPLRPVVESLLRQDPTERPDFEELSGWLRSLVRSAPEPDAGRDIVAAPPHEPRKLPEKRRRGELVRRRGRRRRAAAPTPPAREERPAPPARAEFADGADLDSAYSAPRARGRQARAPRERGEPKSLGRTLLLSILGGVTLVVVAAVLFLPKEGEDEGPAAPPAPSGSRETPPAASPAPGAGTSPDGGQSGPSEGGSEEPPADGDAPEAADGFALREDAEGFRVAVAKGWQRQAKNGRGQVVYTNGTFELLVVPGRDTTSRYGDDPLDYQLQHERELDPYRASSWTTSQNLRRIDVGGRAMAEGTFTWESAGGTELYVRNLAMLVGDRYHVVQVRGPDAERDQVERLFEQASGSYTPK</sequence>
<dbReference type="PANTHER" id="PTHR45832">
    <property type="entry name" value="SERINE/THREONINE-PROTEIN KINASE SAMKA-RELATED-RELATED"/>
    <property type="match status" value="1"/>
</dbReference>
<feature type="compositionally biased region" description="Basic and acidic residues" evidence="4">
    <location>
        <begin position="576"/>
        <end position="592"/>
    </location>
</feature>
<feature type="compositionally biased region" description="Pro residues" evidence="4">
    <location>
        <begin position="283"/>
        <end position="294"/>
    </location>
</feature>
<dbReference type="PANTHER" id="PTHR45832:SF22">
    <property type="entry name" value="SERINE_THREONINE-PROTEIN KINASE SAMKA-RELATED"/>
    <property type="match status" value="1"/>
</dbReference>
<dbReference type="SUPFAM" id="SSF56112">
    <property type="entry name" value="Protein kinase-like (PK-like)"/>
    <property type="match status" value="1"/>
</dbReference>
<feature type="compositionally biased region" description="Low complexity" evidence="4">
    <location>
        <begin position="696"/>
        <end position="712"/>
    </location>
</feature>
<name>A0A380PAH6_STRGR</name>
<evidence type="ECO:0000256" key="1">
    <source>
        <dbReference type="ARBA" id="ARBA00008874"/>
    </source>
</evidence>
<accession>A0A380PAH6</accession>
<feature type="compositionally biased region" description="Acidic residues" evidence="4">
    <location>
        <begin position="721"/>
        <end position="733"/>
    </location>
</feature>
<dbReference type="RefSeq" id="WP_115069745.1">
    <property type="nucleotide sequence ID" value="NZ_UHID01000009.1"/>
</dbReference>
<dbReference type="InterPro" id="IPR000719">
    <property type="entry name" value="Prot_kinase_dom"/>
</dbReference>
<evidence type="ECO:0000256" key="2">
    <source>
        <dbReference type="ARBA" id="ARBA00022741"/>
    </source>
</evidence>
<comment type="similarity">
    <text evidence="1">Belongs to the protein kinase superfamily. STE Ser/Thr protein kinase family. STE20 subfamily.</text>
</comment>
<feature type="region of interest" description="Disordered" evidence="4">
    <location>
        <begin position="267"/>
        <end position="392"/>
    </location>
</feature>
<evidence type="ECO:0000256" key="3">
    <source>
        <dbReference type="ARBA" id="ARBA00022840"/>
    </source>
</evidence>
<keyword evidence="3" id="KW-0067">ATP-binding</keyword>
<dbReference type="Gene3D" id="1.10.510.10">
    <property type="entry name" value="Transferase(Phosphotransferase) domain 1"/>
    <property type="match status" value="2"/>
</dbReference>
<dbReference type="InterPro" id="IPR001245">
    <property type="entry name" value="Ser-Thr/Tyr_kinase_cat_dom"/>
</dbReference>
<organism evidence="6 7">
    <name type="scientific">Streptomyces griseus</name>
    <dbReference type="NCBI Taxonomy" id="1911"/>
    <lineage>
        <taxon>Bacteria</taxon>
        <taxon>Bacillati</taxon>
        <taxon>Actinomycetota</taxon>
        <taxon>Actinomycetes</taxon>
        <taxon>Kitasatosporales</taxon>
        <taxon>Streptomycetaceae</taxon>
        <taxon>Streptomyces</taxon>
    </lineage>
</organism>
<keyword evidence="6" id="KW-0808">Transferase</keyword>
<gene>
    <name evidence="6" type="primary">prkC_11</name>
    <name evidence="6" type="ORF">NCTC7807_05354</name>
</gene>
<feature type="compositionally biased region" description="Basic and acidic residues" evidence="4">
    <location>
        <begin position="642"/>
        <end position="651"/>
    </location>
</feature>
<evidence type="ECO:0000259" key="5">
    <source>
        <dbReference type="PROSITE" id="PS50011"/>
    </source>
</evidence>
<dbReference type="EMBL" id="UHID01000009">
    <property type="protein sequence ID" value="SUP62190.1"/>
    <property type="molecule type" value="Genomic_DNA"/>
</dbReference>
<evidence type="ECO:0000256" key="4">
    <source>
        <dbReference type="SAM" id="MobiDB-lite"/>
    </source>
</evidence>
<evidence type="ECO:0000313" key="6">
    <source>
        <dbReference type="EMBL" id="SUP62190.1"/>
    </source>
</evidence>
<dbReference type="InterPro" id="IPR011009">
    <property type="entry name" value="Kinase-like_dom_sf"/>
</dbReference>
<keyword evidence="2" id="KW-0547">Nucleotide-binding</keyword>
<dbReference type="SMART" id="SM00220">
    <property type="entry name" value="S_TKc"/>
    <property type="match status" value="1"/>
</dbReference>
<keyword evidence="6" id="KW-0723">Serine/threonine-protein kinase</keyword>
<keyword evidence="6" id="KW-0418">Kinase</keyword>
<reference evidence="6 7" key="1">
    <citation type="submission" date="2018-06" db="EMBL/GenBank/DDBJ databases">
        <authorList>
            <consortium name="Pathogen Informatics"/>
            <person name="Doyle S."/>
        </authorList>
    </citation>
    <scope>NUCLEOTIDE SEQUENCE [LARGE SCALE GENOMIC DNA]</scope>
    <source>
        <strain evidence="6 7">NCTC7807</strain>
    </source>
</reference>
<dbReference type="Proteomes" id="UP000254150">
    <property type="component" value="Unassembled WGS sequence"/>
</dbReference>
<evidence type="ECO:0000313" key="7">
    <source>
        <dbReference type="Proteomes" id="UP000254150"/>
    </source>
</evidence>